<dbReference type="EMBL" id="JALDYZ010000004">
    <property type="protein sequence ID" value="MDI7922494.1"/>
    <property type="molecule type" value="Genomic_DNA"/>
</dbReference>
<dbReference type="Pfam" id="PF04773">
    <property type="entry name" value="FecR"/>
    <property type="match status" value="1"/>
</dbReference>
<proteinExistence type="predicted"/>
<evidence type="ECO:0000313" key="3">
    <source>
        <dbReference type="Proteomes" id="UP001161580"/>
    </source>
</evidence>
<sequence length="189" mass="19986">MLFAAPWLGSARAATALGRAVNARGSVERRRDKAVERLAVGAPLIERDAVVTGRKSYAELRLGAATRVFLGGETELVIDRFVAEQGGTLELGAGRMVFDRPEGESKVDMELRTAFGMIGVRGTKFFCGPSRGAFAVFVEHGEVVVSNAGVVQTVRPGQGVDVASPNAPPTDPAEWGQARIEEAYASVGL</sequence>
<comment type="caution">
    <text evidence="2">The sequence shown here is derived from an EMBL/GenBank/DDBJ whole genome shotgun (WGS) entry which is preliminary data.</text>
</comment>
<dbReference type="PANTHER" id="PTHR38731">
    <property type="entry name" value="LIPL45-RELATED LIPOPROTEIN-RELATED"/>
    <property type="match status" value="1"/>
</dbReference>
<dbReference type="Gene3D" id="2.60.120.1440">
    <property type="match status" value="1"/>
</dbReference>
<dbReference type="InterPro" id="IPR006860">
    <property type="entry name" value="FecR"/>
</dbReference>
<accession>A0AAE3U0W1</accession>
<dbReference type="PANTHER" id="PTHR38731:SF3">
    <property type="entry name" value="BLL6125 PROTEIN"/>
    <property type="match status" value="1"/>
</dbReference>
<evidence type="ECO:0000259" key="1">
    <source>
        <dbReference type="Pfam" id="PF04773"/>
    </source>
</evidence>
<keyword evidence="3" id="KW-1185">Reference proteome</keyword>
<feature type="domain" description="FecR protein" evidence="1">
    <location>
        <begin position="48"/>
        <end position="143"/>
    </location>
</feature>
<dbReference type="Proteomes" id="UP001161580">
    <property type="component" value="Unassembled WGS sequence"/>
</dbReference>
<evidence type="ECO:0000313" key="2">
    <source>
        <dbReference type="EMBL" id="MDI7922494.1"/>
    </source>
</evidence>
<reference evidence="2" key="1">
    <citation type="submission" date="2022-03" db="EMBL/GenBank/DDBJ databases">
        <title>Fererhizobium litorale gen. nov., sp. nov., isolated from sandy sediments of the Sea of Japan seashore.</title>
        <authorList>
            <person name="Romanenko L."/>
            <person name="Kurilenko V."/>
            <person name="Otstavnykh N."/>
            <person name="Svetashev V."/>
            <person name="Tekutyeva L."/>
            <person name="Isaeva M."/>
            <person name="Mikhailov V."/>
        </authorList>
    </citation>
    <scope>NUCLEOTIDE SEQUENCE</scope>
    <source>
        <strain evidence="2">KMM 9576</strain>
    </source>
</reference>
<gene>
    <name evidence="2" type="ORF">MRS75_10395</name>
</gene>
<protein>
    <submittedName>
        <fullName evidence="2">FecR family protein</fullName>
    </submittedName>
</protein>
<organism evidence="2 3">
    <name type="scientific">Ferirhizobium litorale</name>
    <dbReference type="NCBI Taxonomy" id="2927786"/>
    <lineage>
        <taxon>Bacteria</taxon>
        <taxon>Pseudomonadati</taxon>
        <taxon>Pseudomonadota</taxon>
        <taxon>Alphaproteobacteria</taxon>
        <taxon>Hyphomicrobiales</taxon>
        <taxon>Rhizobiaceae</taxon>
        <taxon>Ferirhizobium</taxon>
    </lineage>
</organism>
<name>A0AAE3U0W1_9HYPH</name>
<dbReference type="AlphaFoldDB" id="A0AAE3U0W1"/>